<dbReference type="InterPro" id="IPR001680">
    <property type="entry name" value="WD40_rpt"/>
</dbReference>
<sequence>MPSASQRRGRGGSAQASSSSTSTNSGPASSDAPPFEVPGHEWDPVLKRFFKKNPAAEAAAAVTTPDSRPHAFSRVESKPSSTKLGKRKATEHSAQDEAVEGEDGEPVLPQINRWGGAGGRSHFQAMHSMRTGGARHRTLFNQTTTEQFANGLRSSAAYYFTDLPDGQHRIRTICSTPDAFYWAGFSNEILLATFKSHPCLPQPLAGDAAIYGPRTSDLAWTTNIKSTPSNKPTENVISLVFPQIQTGPHWLDDFLFGTYDMDVDRLDLIHGALWSIVTPSDTGGRAWAPSINKAAWDGPHSEVRHSTIRTAPWLPPHEDGRPRTIRAFACRPEKAPYVQIVLSRSIPYPPPSVCAQTLDRDLPEASRLPLGSSWKAEKWLVDFPALVTPSDAMTVEVSIDGKYVLAGLRNGTILFWDVQHVILEWEEDRKRSWAAVKNQNPGTLDTINVGKSRSGEARPALMKPTEIVPPRPNRVHHIIMASDQEFLVVLASGDILLYRFGSLNEGVIRTFAGHPPSLGPLGFAVHRKRRIFAAAGADGRVRMWRLDDSRPLEPVDEQTRPRIQSEEEMKLYGRSFFDANSRPQGESLSNLSAALTGEGAKSEEEVEAWWANTTSMTVVDNENSFVAGKAVHQVIFPSPPQVLEWVHRPIRDETALETKQLLDHDLNDARVDEPDVPALAVACGSMIWFFT</sequence>
<evidence type="ECO:0000256" key="2">
    <source>
        <dbReference type="ARBA" id="ARBA00022737"/>
    </source>
</evidence>
<reference evidence="5" key="1">
    <citation type="journal article" date="2023" name="PhytoFront">
        <title>Draft Genome Resources of Seven Strains of Tilletia horrida, Causal Agent of Kernel Smut of Rice.</title>
        <authorList>
            <person name="Khanal S."/>
            <person name="Antony Babu S."/>
            <person name="Zhou X.G."/>
        </authorList>
    </citation>
    <scope>NUCLEOTIDE SEQUENCE</scope>
    <source>
        <strain evidence="5">TX6</strain>
    </source>
</reference>
<protein>
    <recommendedName>
        <fullName evidence="7">WD40 repeat-like protein</fullName>
    </recommendedName>
</protein>
<evidence type="ECO:0000313" key="5">
    <source>
        <dbReference type="EMBL" id="KAK0551295.1"/>
    </source>
</evidence>
<comment type="caution">
    <text evidence="5">The sequence shown here is derived from an EMBL/GenBank/DDBJ whole genome shotgun (WGS) entry which is preliminary data.</text>
</comment>
<feature type="compositionally biased region" description="Basic and acidic residues" evidence="4">
    <location>
        <begin position="67"/>
        <end position="77"/>
    </location>
</feature>
<proteinExistence type="predicted"/>
<evidence type="ECO:0000256" key="1">
    <source>
        <dbReference type="ARBA" id="ARBA00022574"/>
    </source>
</evidence>
<dbReference type="PROSITE" id="PS50082">
    <property type="entry name" value="WD_REPEATS_2"/>
    <property type="match status" value="1"/>
</dbReference>
<dbReference type="Proteomes" id="UP001176517">
    <property type="component" value="Unassembled WGS sequence"/>
</dbReference>
<name>A0AAN6GPW6_9BASI</name>
<dbReference type="EMBL" id="JAPDMZ010000079">
    <property type="protein sequence ID" value="KAK0551295.1"/>
    <property type="molecule type" value="Genomic_DNA"/>
</dbReference>
<feature type="compositionally biased region" description="Low complexity" evidence="4">
    <location>
        <begin position="13"/>
        <end position="30"/>
    </location>
</feature>
<evidence type="ECO:0000256" key="3">
    <source>
        <dbReference type="PROSITE-ProRule" id="PRU00221"/>
    </source>
</evidence>
<organism evidence="5 6">
    <name type="scientific">Tilletia horrida</name>
    <dbReference type="NCBI Taxonomy" id="155126"/>
    <lineage>
        <taxon>Eukaryota</taxon>
        <taxon>Fungi</taxon>
        <taxon>Dikarya</taxon>
        <taxon>Basidiomycota</taxon>
        <taxon>Ustilaginomycotina</taxon>
        <taxon>Exobasidiomycetes</taxon>
        <taxon>Tilletiales</taxon>
        <taxon>Tilletiaceae</taxon>
        <taxon>Tilletia</taxon>
    </lineage>
</organism>
<dbReference type="SUPFAM" id="SSF50978">
    <property type="entry name" value="WD40 repeat-like"/>
    <property type="match status" value="1"/>
</dbReference>
<keyword evidence="6" id="KW-1185">Reference proteome</keyword>
<keyword evidence="1 3" id="KW-0853">WD repeat</keyword>
<feature type="region of interest" description="Disordered" evidence="4">
    <location>
        <begin position="1"/>
        <end position="40"/>
    </location>
</feature>
<dbReference type="PANTHER" id="PTHR44472">
    <property type="entry name" value="DDB1- AND CUL4-ASSOCIATED FACTOR 4-RELATED"/>
    <property type="match status" value="1"/>
</dbReference>
<dbReference type="InterPro" id="IPR052254">
    <property type="entry name" value="CUL4-DDB1_E3_ligase_receptor"/>
</dbReference>
<dbReference type="AlphaFoldDB" id="A0AAN6GPW6"/>
<dbReference type="GO" id="GO:0080008">
    <property type="term" value="C:Cul4-RING E3 ubiquitin ligase complex"/>
    <property type="evidence" value="ECO:0007669"/>
    <property type="project" value="TreeGrafter"/>
</dbReference>
<feature type="region of interest" description="Disordered" evidence="4">
    <location>
        <begin position="55"/>
        <end position="121"/>
    </location>
</feature>
<evidence type="ECO:0000313" key="6">
    <source>
        <dbReference type="Proteomes" id="UP001176517"/>
    </source>
</evidence>
<accession>A0AAN6GPW6</accession>
<dbReference type="SMART" id="SM00320">
    <property type="entry name" value="WD40"/>
    <property type="match status" value="2"/>
</dbReference>
<keyword evidence="2" id="KW-0677">Repeat</keyword>
<dbReference type="PANTHER" id="PTHR44472:SF1">
    <property type="entry name" value="DDB1 AND CUL4 ASSOCIATED FACTOR 4"/>
    <property type="match status" value="1"/>
</dbReference>
<dbReference type="InterPro" id="IPR036322">
    <property type="entry name" value="WD40_repeat_dom_sf"/>
</dbReference>
<dbReference type="InterPro" id="IPR015943">
    <property type="entry name" value="WD40/YVTN_repeat-like_dom_sf"/>
</dbReference>
<evidence type="ECO:0000256" key="4">
    <source>
        <dbReference type="SAM" id="MobiDB-lite"/>
    </source>
</evidence>
<evidence type="ECO:0008006" key="7">
    <source>
        <dbReference type="Google" id="ProtNLM"/>
    </source>
</evidence>
<feature type="repeat" description="WD" evidence="3">
    <location>
        <begin position="511"/>
        <end position="554"/>
    </location>
</feature>
<gene>
    <name evidence="5" type="ORF">OC846_003354</name>
</gene>
<dbReference type="Gene3D" id="2.130.10.10">
    <property type="entry name" value="YVTN repeat-like/Quinoprotein amine dehydrogenase"/>
    <property type="match status" value="1"/>
</dbReference>